<protein>
    <recommendedName>
        <fullName evidence="4">Chromo domain-containing protein</fullName>
    </recommendedName>
</protein>
<feature type="compositionally biased region" description="Polar residues" evidence="1">
    <location>
        <begin position="200"/>
        <end position="218"/>
    </location>
</feature>
<proteinExistence type="predicted"/>
<sequence length="753" mass="83774">MSEPPPTPPGLLHDSSLPQSPLTVAIDDGTESSGPPSSINLKETNMFQVAPISQVDPRSLEYLANRLRNQMPSGSGQAEGQAAPFKMDDVAVTVRNILVDSQAEDLHNFMNAMVVGPQRTSEPGTSSQANGSSDMLTLLGKFLPIPGPSEPYKGLATPPIQPIASKRPSEVSNPSTSTLAKRDQPGSSNQASRPPDLPGPSTQLQTALSRYSDPSASTLAKMDQPELRTAEISASSQPPNASTDGSESPPKIRDKKDVSRTSERPKAQRSTKKRSSPGQSFSDKLGSTDLMKQSLTSEPSQPASGPSGISLNEFKRCYPITIKVSRQNLKQKIEEVGTSKQLEEQDEQGSKPKKQKKAMVETEYMVDRIIDCRCVHGVLSLRTYWEGPYKAEWVRMESFVDWNKNNPVVIYILNNFEKFRRCYRNWKNKPTEDIDESDFEWVWTKDKEKRRGSTKQIKRPIDEFNYKFPDGFVKNVKFFKGVPMGEKRDLSGYSVETLFEEWYRSESSPEIQDSEKAGDMEGTSGANDSDQKVFQMSQLNEAVKRAISNQGRLSSKERWEPVAELVKKDYPIHLPLENGENLVDFVFKNGSMPLLTLLLDRGAFPTTQLSTPIESIVEEHVDKVAIAIEKAIPDVYPHLKIGNEPEDLKAMLKSFASIPVGTIGHVQKEVDVQLREGQKFGLMVAPMVIKEMGFESTEDTELELAFNGERLQPKFAAFFEATPLQGPNRLELELPRASGNFLIVVPVWFTENA</sequence>
<feature type="compositionally biased region" description="Polar residues" evidence="1">
    <location>
        <begin position="31"/>
        <end position="41"/>
    </location>
</feature>
<name>A0AAE9JGM8_CAEBR</name>
<organism evidence="2 3">
    <name type="scientific">Caenorhabditis briggsae</name>
    <dbReference type="NCBI Taxonomy" id="6238"/>
    <lineage>
        <taxon>Eukaryota</taxon>
        <taxon>Metazoa</taxon>
        <taxon>Ecdysozoa</taxon>
        <taxon>Nematoda</taxon>
        <taxon>Chromadorea</taxon>
        <taxon>Rhabditida</taxon>
        <taxon>Rhabditina</taxon>
        <taxon>Rhabditomorpha</taxon>
        <taxon>Rhabditoidea</taxon>
        <taxon>Rhabditidae</taxon>
        <taxon>Peloderinae</taxon>
        <taxon>Caenorhabditis</taxon>
    </lineage>
</organism>
<evidence type="ECO:0000313" key="2">
    <source>
        <dbReference type="EMBL" id="UMM30938.1"/>
    </source>
</evidence>
<gene>
    <name evidence="2" type="ORF">L5515_012616</name>
</gene>
<feature type="region of interest" description="Disordered" evidence="1">
    <location>
        <begin position="506"/>
        <end position="529"/>
    </location>
</feature>
<evidence type="ECO:0000313" key="3">
    <source>
        <dbReference type="Proteomes" id="UP000829354"/>
    </source>
</evidence>
<dbReference type="AlphaFoldDB" id="A0AAE9JGM8"/>
<dbReference type="Proteomes" id="UP000829354">
    <property type="component" value="Chromosome IV"/>
</dbReference>
<accession>A0AAE9JGM8</accession>
<feature type="compositionally biased region" description="Basic and acidic residues" evidence="1">
    <location>
        <begin position="250"/>
        <end position="266"/>
    </location>
</feature>
<evidence type="ECO:0000256" key="1">
    <source>
        <dbReference type="SAM" id="MobiDB-lite"/>
    </source>
</evidence>
<feature type="region of interest" description="Disordered" evidence="1">
    <location>
        <begin position="149"/>
        <end position="286"/>
    </location>
</feature>
<reference evidence="2 3" key="1">
    <citation type="submission" date="2022-04" db="EMBL/GenBank/DDBJ databases">
        <title>Chromosome-level reference genomes for two strains of Caenorhabditis briggsae: an improved platform for comparative genomics.</title>
        <authorList>
            <person name="Stevens L."/>
            <person name="Andersen E."/>
        </authorList>
    </citation>
    <scope>NUCLEOTIDE SEQUENCE [LARGE SCALE GENOMIC DNA]</scope>
    <source>
        <strain evidence="2">VX34</strain>
        <tissue evidence="2">Whole-organism</tissue>
    </source>
</reference>
<evidence type="ECO:0008006" key="4">
    <source>
        <dbReference type="Google" id="ProtNLM"/>
    </source>
</evidence>
<keyword evidence="3" id="KW-1185">Reference proteome</keyword>
<dbReference type="EMBL" id="CP092623">
    <property type="protein sequence ID" value="UMM30938.1"/>
    <property type="molecule type" value="Genomic_DNA"/>
</dbReference>
<feature type="compositionally biased region" description="Polar residues" evidence="1">
    <location>
        <begin position="170"/>
        <end position="192"/>
    </location>
</feature>
<feature type="region of interest" description="Disordered" evidence="1">
    <location>
        <begin position="1"/>
        <end position="41"/>
    </location>
</feature>
<feature type="compositionally biased region" description="Polar residues" evidence="1">
    <location>
        <begin position="232"/>
        <end position="246"/>
    </location>
</feature>